<evidence type="ECO:0000256" key="4">
    <source>
        <dbReference type="ARBA" id="ARBA00023002"/>
    </source>
</evidence>
<keyword evidence="4" id="KW-0560">Oxidoreductase</keyword>
<dbReference type="Proteomes" id="UP000310249">
    <property type="component" value="Unassembled WGS sequence"/>
</dbReference>
<dbReference type="SUPFAM" id="SSF47240">
    <property type="entry name" value="Ferritin-like"/>
    <property type="match status" value="1"/>
</dbReference>
<dbReference type="InterPro" id="IPR009078">
    <property type="entry name" value="Ferritin-like_SF"/>
</dbReference>
<dbReference type="RefSeq" id="WP_138551422.1">
    <property type="nucleotide sequence ID" value="NZ_PNCH01000023.1"/>
</dbReference>
<dbReference type="AlphaFoldDB" id="A0A5S3WFL3"/>
<evidence type="ECO:0000256" key="1">
    <source>
        <dbReference type="ARBA" id="ARBA00004749"/>
    </source>
</evidence>
<reference evidence="10" key="2">
    <citation type="submission" date="2019-06" db="EMBL/GenBank/DDBJ databases">
        <title>Co-occurence of chitin degradation, pigmentation and bioactivity in marine Pseudoalteromonas.</title>
        <authorList>
            <person name="Sonnenschein E.C."/>
            <person name="Bech P.K."/>
        </authorList>
    </citation>
    <scope>NUCLEOTIDE SEQUENCE [LARGE SCALE GENOMIC DNA]</scope>
    <source>
        <strain evidence="10">S2676</strain>
    </source>
</reference>
<evidence type="ECO:0000256" key="6">
    <source>
        <dbReference type="ARBA" id="ARBA00023033"/>
    </source>
</evidence>
<dbReference type="PANTHER" id="PTHR11237:SF4">
    <property type="entry name" value="5-DEMETHOXYUBIQUINONE HYDROXYLASE, MITOCHONDRIAL"/>
    <property type="match status" value="1"/>
</dbReference>
<dbReference type="GO" id="GO:0046872">
    <property type="term" value="F:metal ion binding"/>
    <property type="evidence" value="ECO:0007669"/>
    <property type="project" value="UniProtKB-KW"/>
</dbReference>
<dbReference type="CDD" id="cd01042">
    <property type="entry name" value="DMQH"/>
    <property type="match status" value="1"/>
</dbReference>
<comment type="pathway">
    <text evidence="1">Cofactor biosynthesis; ubiquinone biosynthesis.</text>
</comment>
<evidence type="ECO:0000256" key="3">
    <source>
        <dbReference type="ARBA" id="ARBA00022723"/>
    </source>
</evidence>
<keyword evidence="3" id="KW-0479">Metal-binding</keyword>
<dbReference type="InterPro" id="IPR011566">
    <property type="entry name" value="Ubq_synth_Coq7"/>
</dbReference>
<keyword evidence="8" id="KW-1133">Transmembrane helix</keyword>
<feature type="transmembrane region" description="Helical" evidence="8">
    <location>
        <begin position="66"/>
        <end position="87"/>
    </location>
</feature>
<keyword evidence="6" id="KW-0503">Monooxygenase</keyword>
<protein>
    <submittedName>
        <fullName evidence="9">Demethoxyubiquinone hydroxylase family protein</fullName>
    </submittedName>
</protein>
<dbReference type="Pfam" id="PF03232">
    <property type="entry name" value="COQ7"/>
    <property type="match status" value="1"/>
</dbReference>
<reference evidence="9 10" key="1">
    <citation type="submission" date="2018-01" db="EMBL/GenBank/DDBJ databases">
        <authorList>
            <person name="Paulsen S."/>
            <person name="Gram L.K."/>
        </authorList>
    </citation>
    <scope>NUCLEOTIDE SEQUENCE [LARGE SCALE GENOMIC DNA]</scope>
    <source>
        <strain evidence="9 10">S2676</strain>
    </source>
</reference>
<evidence type="ECO:0000256" key="5">
    <source>
        <dbReference type="ARBA" id="ARBA00023004"/>
    </source>
</evidence>
<name>A0A5S3WFL3_9GAMM</name>
<dbReference type="EMBL" id="PNCI01000071">
    <property type="protein sequence ID" value="TMP24468.1"/>
    <property type="molecule type" value="Genomic_DNA"/>
</dbReference>
<accession>A0A5S3WFL3</accession>
<dbReference type="OrthoDB" id="7559360at2"/>
<evidence type="ECO:0000313" key="9">
    <source>
        <dbReference type="EMBL" id="TMP24468.1"/>
    </source>
</evidence>
<keyword evidence="2" id="KW-0831">Ubiquinone biosynthesis</keyword>
<organism evidence="9 10">
    <name type="scientific">Pseudoalteromonas rubra</name>
    <dbReference type="NCBI Taxonomy" id="43658"/>
    <lineage>
        <taxon>Bacteria</taxon>
        <taxon>Pseudomonadati</taxon>
        <taxon>Pseudomonadota</taxon>
        <taxon>Gammaproteobacteria</taxon>
        <taxon>Alteromonadales</taxon>
        <taxon>Pseudoalteromonadaceae</taxon>
        <taxon>Pseudoalteromonas</taxon>
    </lineage>
</organism>
<evidence type="ECO:0000256" key="2">
    <source>
        <dbReference type="ARBA" id="ARBA00022688"/>
    </source>
</evidence>
<dbReference type="GO" id="GO:0008682">
    <property type="term" value="F:3-demethoxyubiquinol 3-hydroxylase activity"/>
    <property type="evidence" value="ECO:0007669"/>
    <property type="project" value="TreeGrafter"/>
</dbReference>
<dbReference type="GO" id="GO:0006744">
    <property type="term" value="P:ubiquinone biosynthetic process"/>
    <property type="evidence" value="ECO:0007669"/>
    <property type="project" value="UniProtKB-KW"/>
</dbReference>
<comment type="caution">
    <text evidence="9">The sequence shown here is derived from an EMBL/GenBank/DDBJ whole genome shotgun (WGS) entry which is preliminary data.</text>
</comment>
<keyword evidence="9" id="KW-0830">Ubiquinone</keyword>
<gene>
    <name evidence="9" type="ORF">CWB99_22260</name>
</gene>
<keyword evidence="7 8" id="KW-0472">Membrane</keyword>
<keyword evidence="8" id="KW-0812">Transmembrane</keyword>
<dbReference type="PANTHER" id="PTHR11237">
    <property type="entry name" value="COENZYME Q10 BIOSYNTHESIS PROTEIN 7"/>
    <property type="match status" value="1"/>
</dbReference>
<keyword evidence="5" id="KW-0408">Iron</keyword>
<evidence type="ECO:0000256" key="8">
    <source>
        <dbReference type="SAM" id="Phobius"/>
    </source>
</evidence>
<sequence length="169" mass="19757">MIEVERILRVDHAGEFGAINIYRSQLFVARYLYKDIVPKLEEMLGHEKKHFNTFDRILKSRNIRHCYALYFWAFGGITLGVLTALAGRKAIWVCTDSIESTVLHHLDWQLDFLSQHDTEAYDAVMSIKADEEEHQDFGQTHGSKSFVYKPIFWVVRQSTEFAIWLSTKL</sequence>
<proteinExistence type="predicted"/>
<evidence type="ECO:0000256" key="7">
    <source>
        <dbReference type="ARBA" id="ARBA00023136"/>
    </source>
</evidence>
<evidence type="ECO:0000313" key="10">
    <source>
        <dbReference type="Proteomes" id="UP000310249"/>
    </source>
</evidence>